<feature type="compositionally biased region" description="Low complexity" evidence="1">
    <location>
        <begin position="1"/>
        <end position="25"/>
    </location>
</feature>
<dbReference type="AlphaFoldDB" id="A0A8B9GEG7"/>
<dbReference type="PANTHER" id="PTHR12307">
    <property type="entry name" value="PROTEIN PHOSPHATASE 1 REGULATORY SUBUNIT"/>
    <property type="match status" value="1"/>
</dbReference>
<dbReference type="Gene3D" id="2.60.40.2440">
    <property type="entry name" value="Carbohydrate binding type-21 domain"/>
    <property type="match status" value="1"/>
</dbReference>
<dbReference type="GO" id="GO:0000164">
    <property type="term" value="C:protein phosphatase type 1 complex"/>
    <property type="evidence" value="ECO:0007669"/>
    <property type="project" value="TreeGrafter"/>
</dbReference>
<evidence type="ECO:0000313" key="4">
    <source>
        <dbReference type="Proteomes" id="UP000694522"/>
    </source>
</evidence>
<dbReference type="Proteomes" id="UP000694522">
    <property type="component" value="Unplaced"/>
</dbReference>
<dbReference type="GO" id="GO:2001069">
    <property type="term" value="F:glycogen binding"/>
    <property type="evidence" value="ECO:0007669"/>
    <property type="project" value="TreeGrafter"/>
</dbReference>
<dbReference type="PROSITE" id="PS51159">
    <property type="entry name" value="CBM21"/>
    <property type="match status" value="1"/>
</dbReference>
<dbReference type="Pfam" id="PF03370">
    <property type="entry name" value="CBM_21"/>
    <property type="match status" value="1"/>
</dbReference>
<feature type="region of interest" description="Disordered" evidence="1">
    <location>
        <begin position="1"/>
        <end position="59"/>
    </location>
</feature>
<accession>A0A8B9GEG7</accession>
<evidence type="ECO:0000256" key="1">
    <source>
        <dbReference type="SAM" id="MobiDB-lite"/>
    </source>
</evidence>
<dbReference type="Ensembl" id="ENSACOT00000023774.1">
    <property type="protein sequence ID" value="ENSACOP00000022975.1"/>
    <property type="gene ID" value="ENSACOG00000015589.1"/>
</dbReference>
<evidence type="ECO:0000313" key="3">
    <source>
        <dbReference type="Ensembl" id="ENSACOP00000022975.1"/>
    </source>
</evidence>
<dbReference type="InterPro" id="IPR038175">
    <property type="entry name" value="CBM21_dom_sf"/>
</dbReference>
<feature type="domain" description="CBM21" evidence="2">
    <location>
        <begin position="123"/>
        <end position="217"/>
    </location>
</feature>
<proteinExistence type="predicted"/>
<keyword evidence="4" id="KW-1185">Reference proteome</keyword>
<name>A0A8B9GEG7_9PSIT</name>
<dbReference type="InterPro" id="IPR005036">
    <property type="entry name" value="CBM21_dom"/>
</dbReference>
<reference evidence="3" key="1">
    <citation type="submission" date="2025-08" db="UniProtKB">
        <authorList>
            <consortium name="Ensembl"/>
        </authorList>
    </citation>
    <scope>IDENTIFICATION</scope>
</reference>
<sequence length="241" mass="26674">MAAWSSSTGRRAAPTATPRPRPWGGKQPARSHCRPVRRRAKSLPTPSDRSLHPTLPQSSSRCKTVQFADSLGLELTSVRQFCEADLPPRKPPALGDLEPVLFGPPPLLEPLFPPQPGASPGFMEWVQQHRVRLEWVRAEPAGLRGAVRVLNLAYEKAVSVRYTLNSWASCTEVPAVYQAFTDSFTFLLPLGVALAIRYCIAGAKYWDNNEGKNYRLRGQQHGLPATGLLQDPDSSAWIHFI</sequence>
<dbReference type="GO" id="GO:0005979">
    <property type="term" value="P:regulation of glycogen biosynthetic process"/>
    <property type="evidence" value="ECO:0007669"/>
    <property type="project" value="TreeGrafter"/>
</dbReference>
<feature type="compositionally biased region" description="Basic residues" evidence="1">
    <location>
        <begin position="29"/>
        <end position="41"/>
    </location>
</feature>
<dbReference type="GO" id="GO:0008157">
    <property type="term" value="F:protein phosphatase 1 binding"/>
    <property type="evidence" value="ECO:0007669"/>
    <property type="project" value="TreeGrafter"/>
</dbReference>
<protein>
    <recommendedName>
        <fullName evidence="2">CBM21 domain-containing protein</fullName>
    </recommendedName>
</protein>
<dbReference type="InterPro" id="IPR050782">
    <property type="entry name" value="PP1_regulatory_subunit_3"/>
</dbReference>
<dbReference type="PANTHER" id="PTHR12307:SF55">
    <property type="entry name" value="PROTEIN PHOSPHATASE 1 REGULATORY SUBUNIT 3E"/>
    <property type="match status" value="1"/>
</dbReference>
<evidence type="ECO:0000259" key="2">
    <source>
        <dbReference type="PROSITE" id="PS51159"/>
    </source>
</evidence>
<reference evidence="3" key="2">
    <citation type="submission" date="2025-09" db="UniProtKB">
        <authorList>
            <consortium name="Ensembl"/>
        </authorList>
    </citation>
    <scope>IDENTIFICATION</scope>
</reference>
<organism evidence="3 4">
    <name type="scientific">Amazona collaria</name>
    <name type="common">yellow-billed parrot</name>
    <dbReference type="NCBI Taxonomy" id="241587"/>
    <lineage>
        <taxon>Eukaryota</taxon>
        <taxon>Metazoa</taxon>
        <taxon>Chordata</taxon>
        <taxon>Craniata</taxon>
        <taxon>Vertebrata</taxon>
        <taxon>Euteleostomi</taxon>
        <taxon>Archelosauria</taxon>
        <taxon>Archosauria</taxon>
        <taxon>Dinosauria</taxon>
        <taxon>Saurischia</taxon>
        <taxon>Theropoda</taxon>
        <taxon>Coelurosauria</taxon>
        <taxon>Aves</taxon>
        <taxon>Neognathae</taxon>
        <taxon>Neoaves</taxon>
        <taxon>Telluraves</taxon>
        <taxon>Australaves</taxon>
        <taxon>Psittaciformes</taxon>
        <taxon>Psittacidae</taxon>
        <taxon>Amazona</taxon>
    </lineage>
</organism>